<dbReference type="InParanoid" id="G0QS39"/>
<dbReference type="Proteomes" id="UP000008983">
    <property type="component" value="Unassembled WGS sequence"/>
</dbReference>
<sequence>MQIRLDQNGIPTIQSENFNDVVYGMGYLHAQDRLWSMHFKRKVFEGKLSELAGSKTLDMDILLRSLKLEKNAQKKFENSSQKIKDILQCYSNGINDYVDSLSILPIEFLLTDEKFHKWEPHHSYALAFII</sequence>
<dbReference type="Pfam" id="PF01804">
    <property type="entry name" value="Penicil_amidase"/>
    <property type="match status" value="1"/>
</dbReference>
<dbReference type="OrthoDB" id="311470at2759"/>
<dbReference type="GeneID" id="14908132"/>
<organism evidence="2 3">
    <name type="scientific">Ichthyophthirius multifiliis</name>
    <name type="common">White spot disease agent</name>
    <name type="synonym">Ich</name>
    <dbReference type="NCBI Taxonomy" id="5932"/>
    <lineage>
        <taxon>Eukaryota</taxon>
        <taxon>Sar</taxon>
        <taxon>Alveolata</taxon>
        <taxon>Ciliophora</taxon>
        <taxon>Intramacronucleata</taxon>
        <taxon>Oligohymenophorea</taxon>
        <taxon>Hymenostomatida</taxon>
        <taxon>Ophryoglenina</taxon>
        <taxon>Ichthyophthirius</taxon>
    </lineage>
</organism>
<keyword evidence="3" id="KW-1185">Reference proteome</keyword>
<dbReference type="AlphaFoldDB" id="G0QS39"/>
<gene>
    <name evidence="2" type="ORF">IMG5_099050</name>
</gene>
<dbReference type="GO" id="GO:0016811">
    <property type="term" value="F:hydrolase activity, acting on carbon-nitrogen (but not peptide) bonds, in linear amides"/>
    <property type="evidence" value="ECO:0007669"/>
    <property type="project" value="InterPro"/>
</dbReference>
<dbReference type="InterPro" id="IPR023343">
    <property type="entry name" value="Penicillin_amidase_dom1"/>
</dbReference>
<evidence type="ECO:0000256" key="1">
    <source>
        <dbReference type="ARBA" id="ARBA00006586"/>
    </source>
</evidence>
<protein>
    <submittedName>
        <fullName evidence="2">Penicillin amidase family protein, putative</fullName>
        <ecNumber evidence="2">3.5.1.97</ecNumber>
    </submittedName>
</protein>
<dbReference type="PANTHER" id="PTHR34218:SF4">
    <property type="entry name" value="ACYL-HOMOSERINE LACTONE ACYLASE QUIP"/>
    <property type="match status" value="1"/>
</dbReference>
<evidence type="ECO:0000313" key="3">
    <source>
        <dbReference type="Proteomes" id="UP000008983"/>
    </source>
</evidence>
<reference evidence="2 3" key="1">
    <citation type="submission" date="2011-07" db="EMBL/GenBank/DDBJ databases">
        <authorList>
            <person name="Coyne R."/>
            <person name="Brami D."/>
            <person name="Johnson J."/>
            <person name="Hostetler J."/>
            <person name="Hannick L."/>
            <person name="Clark T."/>
            <person name="Cassidy-Hanley D."/>
            <person name="Inman J."/>
        </authorList>
    </citation>
    <scope>NUCLEOTIDE SEQUENCE [LARGE SCALE GENOMIC DNA]</scope>
    <source>
        <strain evidence="2 3">G5</strain>
    </source>
</reference>
<evidence type="ECO:0000313" key="2">
    <source>
        <dbReference type="EMBL" id="EGR31981.1"/>
    </source>
</evidence>
<proteinExistence type="inferred from homology"/>
<dbReference type="PANTHER" id="PTHR34218">
    <property type="entry name" value="PEPTIDASE S45 PENICILLIN AMIDASE"/>
    <property type="match status" value="1"/>
</dbReference>
<dbReference type="EMBL" id="GL983804">
    <property type="protein sequence ID" value="EGR31981.1"/>
    <property type="molecule type" value="Genomic_DNA"/>
</dbReference>
<dbReference type="InterPro" id="IPR029055">
    <property type="entry name" value="Ntn_hydrolases_N"/>
</dbReference>
<dbReference type="RefSeq" id="XP_004035467.1">
    <property type="nucleotide sequence ID" value="XM_004035419.1"/>
</dbReference>
<dbReference type="SUPFAM" id="SSF56235">
    <property type="entry name" value="N-terminal nucleophile aminohydrolases (Ntn hydrolases)"/>
    <property type="match status" value="1"/>
</dbReference>
<dbReference type="InterPro" id="IPR002692">
    <property type="entry name" value="S45"/>
</dbReference>
<name>G0QS39_ICHMU</name>
<comment type="similarity">
    <text evidence="1">Belongs to the peptidase S45 family.</text>
</comment>
<dbReference type="Gene3D" id="1.10.439.10">
    <property type="entry name" value="Penicillin Amidohydrolase, domain 1"/>
    <property type="match status" value="1"/>
</dbReference>
<keyword evidence="2" id="KW-0378">Hydrolase</keyword>
<dbReference type="GO" id="GO:0017000">
    <property type="term" value="P:antibiotic biosynthetic process"/>
    <property type="evidence" value="ECO:0007669"/>
    <property type="project" value="InterPro"/>
</dbReference>
<accession>G0QS39</accession>
<dbReference type="EC" id="3.5.1.97" evidence="2"/>